<evidence type="ECO:0000256" key="13">
    <source>
        <dbReference type="ARBA" id="ARBA00030948"/>
    </source>
</evidence>
<keyword evidence="9 16" id="KW-1133">Transmembrane helix</keyword>
<evidence type="ECO:0000256" key="14">
    <source>
        <dbReference type="ARBA" id="ARBA00031542"/>
    </source>
</evidence>
<dbReference type="RefSeq" id="WP_316974806.1">
    <property type="nucleotide sequence ID" value="NZ_JAWIIJ010000013.1"/>
</dbReference>
<keyword evidence="6 16" id="KW-0997">Cell inner membrane</keyword>
<evidence type="ECO:0000256" key="9">
    <source>
        <dbReference type="ARBA" id="ARBA00022989"/>
    </source>
</evidence>
<keyword evidence="10 16" id="KW-0443">Lipid metabolism</keyword>
<evidence type="ECO:0000256" key="11">
    <source>
        <dbReference type="ARBA" id="ARBA00023136"/>
    </source>
</evidence>
<dbReference type="Pfam" id="PF03280">
    <property type="entry name" value="Lipase_chap"/>
    <property type="match status" value="1"/>
</dbReference>
<evidence type="ECO:0000256" key="7">
    <source>
        <dbReference type="ARBA" id="ARBA00022692"/>
    </source>
</evidence>
<evidence type="ECO:0000313" key="19">
    <source>
        <dbReference type="Proteomes" id="UP001269819"/>
    </source>
</evidence>
<comment type="function">
    <text evidence="1 16">May be involved in the folding of the extracellular lipase during its passage through the periplasm.</text>
</comment>
<dbReference type="Proteomes" id="UP001269819">
    <property type="component" value="Unassembled WGS sequence"/>
</dbReference>
<evidence type="ECO:0000256" key="12">
    <source>
        <dbReference type="ARBA" id="ARBA00023186"/>
    </source>
</evidence>
<organism evidence="18 19">
    <name type="scientific">Marinobacter xestospongiae</name>
    <dbReference type="NCBI Taxonomy" id="994319"/>
    <lineage>
        <taxon>Bacteria</taxon>
        <taxon>Pseudomonadati</taxon>
        <taxon>Pseudomonadota</taxon>
        <taxon>Gammaproteobacteria</taxon>
        <taxon>Pseudomonadales</taxon>
        <taxon>Marinobacteraceae</taxon>
        <taxon>Marinobacter</taxon>
    </lineage>
</organism>
<evidence type="ECO:0000256" key="1">
    <source>
        <dbReference type="ARBA" id="ARBA00003280"/>
    </source>
</evidence>
<evidence type="ECO:0000256" key="6">
    <source>
        <dbReference type="ARBA" id="ARBA00022519"/>
    </source>
</evidence>
<keyword evidence="12 16" id="KW-0143">Chaperone</keyword>
<evidence type="ECO:0000256" key="3">
    <source>
        <dbReference type="ARBA" id="ARBA00010358"/>
    </source>
</evidence>
<evidence type="ECO:0000256" key="15">
    <source>
        <dbReference type="ARBA" id="ARBA00033028"/>
    </source>
</evidence>
<dbReference type="HAMAP" id="MF_00790">
    <property type="entry name" value="Lipase_chap"/>
    <property type="match status" value="1"/>
</dbReference>
<evidence type="ECO:0000256" key="16">
    <source>
        <dbReference type="HAMAP-Rule" id="MF_00790"/>
    </source>
</evidence>
<proteinExistence type="inferred from homology"/>
<keyword evidence="8 16" id="KW-0442">Lipid degradation</keyword>
<evidence type="ECO:0000256" key="8">
    <source>
        <dbReference type="ARBA" id="ARBA00022963"/>
    </source>
</evidence>
<gene>
    <name evidence="16" type="primary">lifO</name>
    <name evidence="18" type="ORF">RYS15_17025</name>
</gene>
<keyword evidence="19" id="KW-1185">Reference proteome</keyword>
<comment type="caution">
    <text evidence="18">The sequence shown here is derived from an EMBL/GenBank/DDBJ whole genome shotgun (WGS) entry which is preliminary data.</text>
</comment>
<evidence type="ECO:0000313" key="18">
    <source>
        <dbReference type="EMBL" id="MDV2080391.1"/>
    </source>
</evidence>
<keyword evidence="7 16" id="KW-0812">Transmembrane</keyword>
<dbReference type="InterPro" id="IPR004961">
    <property type="entry name" value="Lipase_chaperone"/>
</dbReference>
<protein>
    <recommendedName>
        <fullName evidence="4 16">Lipase chaperone</fullName>
    </recommendedName>
    <alternativeName>
        <fullName evidence="16">Lipase activator protein</fullName>
    </alternativeName>
    <alternativeName>
        <fullName evidence="15 16">Lipase foldase</fullName>
    </alternativeName>
    <alternativeName>
        <fullName evidence="13 16">Lipase helper protein</fullName>
    </alternativeName>
    <alternativeName>
        <fullName evidence="14 16">Lipase modulator</fullName>
    </alternativeName>
</protein>
<evidence type="ECO:0000256" key="10">
    <source>
        <dbReference type="ARBA" id="ARBA00023098"/>
    </source>
</evidence>
<feature type="region of interest" description="Disordered" evidence="17">
    <location>
        <begin position="58"/>
        <end position="79"/>
    </location>
</feature>
<dbReference type="EMBL" id="JAWIIJ010000013">
    <property type="protein sequence ID" value="MDV2080391.1"/>
    <property type="molecule type" value="Genomic_DNA"/>
</dbReference>
<evidence type="ECO:0000256" key="5">
    <source>
        <dbReference type="ARBA" id="ARBA00022475"/>
    </source>
</evidence>
<evidence type="ECO:0000256" key="4">
    <source>
        <dbReference type="ARBA" id="ARBA00019692"/>
    </source>
</evidence>
<evidence type="ECO:0000256" key="2">
    <source>
        <dbReference type="ARBA" id="ARBA00004383"/>
    </source>
</evidence>
<reference evidence="18 19" key="1">
    <citation type="submission" date="2023-10" db="EMBL/GenBank/DDBJ databases">
        <title>Characteristics and mechanism of a salt-tolerant marine origin heterotrophic nitrifying- aerobic denitrifying bacteria Marinobacter xestospongiae HN1.</title>
        <authorList>
            <person name="Qi R."/>
        </authorList>
    </citation>
    <scope>NUCLEOTIDE SEQUENCE [LARGE SCALE GENOMIC DNA]</scope>
    <source>
        <strain evidence="18 19">HN1</strain>
    </source>
</reference>
<dbReference type="SUPFAM" id="SSF158855">
    <property type="entry name" value="Lipase chaperone-like"/>
    <property type="match status" value="1"/>
</dbReference>
<comment type="subcellular location">
    <subcellularLocation>
        <location evidence="2">Cell inner membrane</location>
        <topology evidence="2">Single-pass membrane protein</topology>
        <orientation evidence="2">Periplasmic side</orientation>
    </subcellularLocation>
</comment>
<name>A0ABU3W333_9GAMM</name>
<sequence>MPTRTQLLALTVTSLGLMLGLWLQQTAQPGNVPLSSPPLTERPAHPISQGAGVSGEILVSSSPQSSQPKPLPPLPPHLADAQPRFRLAVDSDGNLRPTPDVRRLFDFYLAGLTDEPLELVMTRIQQALSDELGDQPQALAQARNLLTRYIDYRLALDDLAGATPPRLATGAFDLEALRQRQQQLQALRENRFNNDERSAFFALESRQDEHLLTYMEIAQHPGLQEDQQAQALAALEHSLPTELRQLRRRVTSHAELYQHTRQLRDQGASPAELYQLRAQTLGDNAAARLAELDRERQHWRQRLDTFVADRNRLRQSELRPTAQQAAIDQLIEQRFSATEALRIRALSPEL</sequence>
<accession>A0ABU3W333</accession>
<evidence type="ECO:0000256" key="17">
    <source>
        <dbReference type="SAM" id="MobiDB-lite"/>
    </source>
</evidence>
<keyword evidence="11 16" id="KW-0472">Membrane</keyword>
<keyword evidence="5 16" id="KW-1003">Cell membrane</keyword>
<comment type="similarity">
    <text evidence="3 16">Belongs to the lipase chaperone family.</text>
</comment>